<dbReference type="SMART" id="SM00387">
    <property type="entry name" value="HATPase_c"/>
    <property type="match status" value="1"/>
</dbReference>
<dbReference type="SMART" id="SM00388">
    <property type="entry name" value="HisKA"/>
    <property type="match status" value="1"/>
</dbReference>
<evidence type="ECO:0000256" key="1">
    <source>
        <dbReference type="ARBA" id="ARBA00000085"/>
    </source>
</evidence>
<evidence type="ECO:0000313" key="17">
    <source>
        <dbReference type="Proteomes" id="UP001518989"/>
    </source>
</evidence>
<reference evidence="16 17" key="1">
    <citation type="submission" date="2020-09" db="EMBL/GenBank/DDBJ databases">
        <title>Roseomonas.</title>
        <authorList>
            <person name="Zhu W."/>
        </authorList>
    </citation>
    <scope>NUCLEOTIDE SEQUENCE [LARGE SCALE GENOMIC DNA]</scope>
    <source>
        <strain evidence="16 17">573</strain>
    </source>
</reference>
<evidence type="ECO:0000256" key="3">
    <source>
        <dbReference type="ARBA" id="ARBA00012438"/>
    </source>
</evidence>
<comment type="catalytic activity">
    <reaction evidence="1">
        <text>ATP + protein L-histidine = ADP + protein N-phospho-L-histidine.</text>
        <dbReference type="EC" id="2.7.13.3"/>
    </reaction>
</comment>
<accession>A0ABS3KTQ0</accession>
<dbReference type="Gene3D" id="3.30.450.20">
    <property type="entry name" value="PAS domain"/>
    <property type="match status" value="2"/>
</dbReference>
<dbReference type="PANTHER" id="PTHR43065:SF46">
    <property type="entry name" value="C4-DICARBOXYLATE TRANSPORT SENSOR PROTEIN DCTB"/>
    <property type="match status" value="1"/>
</dbReference>
<evidence type="ECO:0000256" key="8">
    <source>
        <dbReference type="ARBA" id="ARBA00022741"/>
    </source>
</evidence>
<dbReference type="PRINTS" id="PR00344">
    <property type="entry name" value="BCTRLSENSOR"/>
</dbReference>
<keyword evidence="14" id="KW-0175">Coiled coil</keyword>
<dbReference type="SUPFAM" id="SSF55874">
    <property type="entry name" value="ATPase domain of HSP90 chaperone/DNA topoisomerase II/histidine kinase"/>
    <property type="match status" value="1"/>
</dbReference>
<keyword evidence="12" id="KW-0902">Two-component regulatory system</keyword>
<evidence type="ECO:0000256" key="7">
    <source>
        <dbReference type="ARBA" id="ARBA00022692"/>
    </source>
</evidence>
<keyword evidence="9 16" id="KW-0418">Kinase</keyword>
<comment type="caution">
    <text evidence="16">The sequence shown here is derived from an EMBL/GenBank/DDBJ whole genome shotgun (WGS) entry which is preliminary data.</text>
</comment>
<keyword evidence="7" id="KW-0812">Transmembrane</keyword>
<keyword evidence="17" id="KW-1185">Reference proteome</keyword>
<keyword evidence="6" id="KW-0808">Transferase</keyword>
<name>A0ABS3KTQ0_9PROT</name>
<evidence type="ECO:0000256" key="2">
    <source>
        <dbReference type="ARBA" id="ARBA00004651"/>
    </source>
</evidence>
<dbReference type="InterPro" id="IPR017055">
    <property type="entry name" value="Sig_transdc_His_kinase_DctB"/>
</dbReference>
<dbReference type="Gene3D" id="3.30.565.10">
    <property type="entry name" value="Histidine kinase-like ATPase, C-terminal domain"/>
    <property type="match status" value="1"/>
</dbReference>
<dbReference type="SUPFAM" id="SSF47384">
    <property type="entry name" value="Homodimeric domain of signal transducing histidine kinase"/>
    <property type="match status" value="1"/>
</dbReference>
<dbReference type="InterPro" id="IPR005467">
    <property type="entry name" value="His_kinase_dom"/>
</dbReference>
<dbReference type="PROSITE" id="PS50109">
    <property type="entry name" value="HIS_KIN"/>
    <property type="match status" value="1"/>
</dbReference>
<evidence type="ECO:0000256" key="6">
    <source>
        <dbReference type="ARBA" id="ARBA00022679"/>
    </source>
</evidence>
<protein>
    <recommendedName>
        <fullName evidence="3">histidine kinase</fullName>
        <ecNumber evidence="3">2.7.13.3</ecNumber>
    </recommendedName>
</protein>
<comment type="subcellular location">
    <subcellularLocation>
        <location evidence="2">Cell membrane</location>
        <topology evidence="2">Multi-pass membrane protein</topology>
    </subcellularLocation>
</comment>
<evidence type="ECO:0000256" key="12">
    <source>
        <dbReference type="ARBA" id="ARBA00023012"/>
    </source>
</evidence>
<dbReference type="Proteomes" id="UP001518989">
    <property type="component" value="Unassembled WGS sequence"/>
</dbReference>
<sequence length="610" mass="65429">MPDAARSPRHLRADRRAAAWLALGLLAVMVAVLLGWAAGLAARHDAGHALEDQARATANLNAALLRTELEKQRSLPFVLAADPDLRDALQHPDPARLLATSRKLERLRDGTGADVIYLIDSVGMTVAASNWRDDTSFVGNDYRFRQYFQEGLAAGAGEHYALGNVSRRPGLYISRRLGPATAPLGVVVVKVEFGAVEDAWRDPQRPVYVADPQGVVLVTNRPAWRFRTLEPLPDEDLTAIRDSLQYGDAPLTPLPLRSNPIGRDPGTVLLDAENSGRAVAMLRVEVPVPAAPWRLFMLVPAEATLAAAEADRRHAVLGLSLLMFGFGGFLLQRAGRTRRRAAAQEAARAELEDRVAARTAELTAEIAGREQTEARLAEARDTLQQANRLATLGQVAAGVAHEINQPVAAIRSYAENAGTFLDRGDTAKARGNLETIGRLCQRIGGITDELRAFSRKGAGPLGPVRVAAAVEGAALLLRARLDQQGVPLHRGPPFHDAWIIGHQVRLEQVLVNLIQNALDALEDQDDGQIHLSVLATGGEVRIEVRDNGPGIPEAIRVALFLPFTTSKPQGLGLGLVICNDIVTEAGGRIEASAPPGGGTGFTIILPEAQP</sequence>
<dbReference type="Pfam" id="PF02743">
    <property type="entry name" value="dCache_1"/>
    <property type="match status" value="1"/>
</dbReference>
<dbReference type="EMBL" id="JACTNG010000005">
    <property type="protein sequence ID" value="MBO1079686.1"/>
    <property type="molecule type" value="Genomic_DNA"/>
</dbReference>
<keyword evidence="8" id="KW-0547">Nucleotide-binding</keyword>
<dbReference type="Pfam" id="PF02518">
    <property type="entry name" value="HATPase_c"/>
    <property type="match status" value="1"/>
</dbReference>
<gene>
    <name evidence="16" type="ORF">IAI61_11650</name>
</gene>
<keyword evidence="13" id="KW-0472">Membrane</keyword>
<dbReference type="PIRSF" id="PIRSF036431">
    <property type="entry name" value="STHK_DctB"/>
    <property type="match status" value="1"/>
</dbReference>
<evidence type="ECO:0000256" key="5">
    <source>
        <dbReference type="ARBA" id="ARBA00022553"/>
    </source>
</evidence>
<dbReference type="InterPro" id="IPR036890">
    <property type="entry name" value="HATPase_C_sf"/>
</dbReference>
<dbReference type="InterPro" id="IPR036097">
    <property type="entry name" value="HisK_dim/P_sf"/>
</dbReference>
<dbReference type="PANTHER" id="PTHR43065">
    <property type="entry name" value="SENSOR HISTIDINE KINASE"/>
    <property type="match status" value="1"/>
</dbReference>
<dbReference type="InterPro" id="IPR029151">
    <property type="entry name" value="Sensor-like_sf"/>
</dbReference>
<keyword evidence="5" id="KW-0597">Phosphoprotein</keyword>
<evidence type="ECO:0000313" key="16">
    <source>
        <dbReference type="EMBL" id="MBO1079686.1"/>
    </source>
</evidence>
<keyword evidence="10" id="KW-0067">ATP-binding</keyword>
<evidence type="ECO:0000259" key="15">
    <source>
        <dbReference type="PROSITE" id="PS50109"/>
    </source>
</evidence>
<dbReference type="Gene3D" id="1.10.287.130">
    <property type="match status" value="1"/>
</dbReference>
<feature type="domain" description="Histidine kinase" evidence="15">
    <location>
        <begin position="398"/>
        <end position="609"/>
    </location>
</feature>
<evidence type="ECO:0000256" key="10">
    <source>
        <dbReference type="ARBA" id="ARBA00022840"/>
    </source>
</evidence>
<keyword evidence="4" id="KW-1003">Cell membrane</keyword>
<evidence type="ECO:0000256" key="13">
    <source>
        <dbReference type="ARBA" id="ARBA00023136"/>
    </source>
</evidence>
<feature type="coiled-coil region" evidence="14">
    <location>
        <begin position="334"/>
        <end position="389"/>
    </location>
</feature>
<keyword evidence="11" id="KW-1133">Transmembrane helix</keyword>
<dbReference type="InterPro" id="IPR003661">
    <property type="entry name" value="HisK_dim/P_dom"/>
</dbReference>
<evidence type="ECO:0000256" key="4">
    <source>
        <dbReference type="ARBA" id="ARBA00022475"/>
    </source>
</evidence>
<dbReference type="InterPro" id="IPR033479">
    <property type="entry name" value="dCache_1"/>
</dbReference>
<dbReference type="EC" id="2.7.13.3" evidence="3"/>
<dbReference type="CDD" id="cd00082">
    <property type="entry name" value="HisKA"/>
    <property type="match status" value="1"/>
</dbReference>
<dbReference type="Gene3D" id="6.10.250.3020">
    <property type="match status" value="1"/>
</dbReference>
<evidence type="ECO:0000256" key="11">
    <source>
        <dbReference type="ARBA" id="ARBA00022989"/>
    </source>
</evidence>
<dbReference type="SUPFAM" id="SSF103190">
    <property type="entry name" value="Sensory domain-like"/>
    <property type="match status" value="1"/>
</dbReference>
<dbReference type="InterPro" id="IPR004358">
    <property type="entry name" value="Sig_transdc_His_kin-like_C"/>
</dbReference>
<dbReference type="Pfam" id="PF00512">
    <property type="entry name" value="HisKA"/>
    <property type="match status" value="1"/>
</dbReference>
<organism evidence="16 17">
    <name type="scientific">Roseomonas haemaphysalidis</name>
    <dbReference type="NCBI Taxonomy" id="2768162"/>
    <lineage>
        <taxon>Bacteria</taxon>
        <taxon>Pseudomonadati</taxon>
        <taxon>Pseudomonadota</taxon>
        <taxon>Alphaproteobacteria</taxon>
        <taxon>Acetobacterales</taxon>
        <taxon>Roseomonadaceae</taxon>
        <taxon>Roseomonas</taxon>
    </lineage>
</organism>
<evidence type="ECO:0000256" key="9">
    <source>
        <dbReference type="ARBA" id="ARBA00022777"/>
    </source>
</evidence>
<proteinExistence type="predicted"/>
<evidence type="ECO:0000256" key="14">
    <source>
        <dbReference type="SAM" id="Coils"/>
    </source>
</evidence>
<dbReference type="InterPro" id="IPR003594">
    <property type="entry name" value="HATPase_dom"/>
</dbReference>
<dbReference type="GO" id="GO:0016301">
    <property type="term" value="F:kinase activity"/>
    <property type="evidence" value="ECO:0007669"/>
    <property type="project" value="UniProtKB-KW"/>
</dbReference>